<proteinExistence type="predicted"/>
<feature type="compositionally biased region" description="Basic and acidic residues" evidence="2">
    <location>
        <begin position="371"/>
        <end position="388"/>
    </location>
</feature>
<name>A0A6J2PN60_COTGO</name>
<keyword evidence="3" id="KW-0812">Transmembrane</keyword>
<organism evidence="4 5">
    <name type="scientific">Cottoperca gobio</name>
    <name type="common">Frogmouth</name>
    <name type="synonym">Aphritis gobio</name>
    <dbReference type="NCBI Taxonomy" id="56716"/>
    <lineage>
        <taxon>Eukaryota</taxon>
        <taxon>Metazoa</taxon>
        <taxon>Chordata</taxon>
        <taxon>Craniata</taxon>
        <taxon>Vertebrata</taxon>
        <taxon>Euteleostomi</taxon>
        <taxon>Actinopterygii</taxon>
        <taxon>Neopterygii</taxon>
        <taxon>Teleostei</taxon>
        <taxon>Neoteleostei</taxon>
        <taxon>Acanthomorphata</taxon>
        <taxon>Eupercaria</taxon>
        <taxon>Perciformes</taxon>
        <taxon>Notothenioidei</taxon>
        <taxon>Bovichtidae</taxon>
        <taxon>Cottoperca</taxon>
    </lineage>
</organism>
<keyword evidence="4" id="KW-1185">Reference proteome</keyword>
<evidence type="ECO:0000256" key="2">
    <source>
        <dbReference type="SAM" id="MobiDB-lite"/>
    </source>
</evidence>
<feature type="region of interest" description="Disordered" evidence="2">
    <location>
        <begin position="1"/>
        <end position="30"/>
    </location>
</feature>
<gene>
    <name evidence="5" type="primary">LOC115007758</name>
</gene>
<dbReference type="OrthoDB" id="8963459at2759"/>
<keyword evidence="3" id="KW-1133">Transmembrane helix</keyword>
<protein>
    <submittedName>
        <fullName evidence="5">Troponin T, skeletal muscle</fullName>
    </submittedName>
</protein>
<reference evidence="5" key="1">
    <citation type="submission" date="2025-08" db="UniProtKB">
        <authorList>
            <consortium name="RefSeq"/>
        </authorList>
    </citation>
    <scope>IDENTIFICATION</scope>
</reference>
<dbReference type="Proteomes" id="UP000504630">
    <property type="component" value="Chromosome 5"/>
</dbReference>
<feature type="coiled-coil region" evidence="1">
    <location>
        <begin position="201"/>
        <end position="259"/>
    </location>
</feature>
<evidence type="ECO:0000256" key="3">
    <source>
        <dbReference type="SAM" id="Phobius"/>
    </source>
</evidence>
<accession>A0A6J2PN60</accession>
<feature type="region of interest" description="Disordered" evidence="2">
    <location>
        <begin position="327"/>
        <end position="388"/>
    </location>
</feature>
<evidence type="ECO:0000256" key="1">
    <source>
        <dbReference type="SAM" id="Coils"/>
    </source>
</evidence>
<dbReference type="RefSeq" id="XP_029286582.1">
    <property type="nucleotide sequence ID" value="XM_029430722.1"/>
</dbReference>
<dbReference type="GeneID" id="115007758"/>
<feature type="compositionally biased region" description="Low complexity" evidence="2">
    <location>
        <begin position="20"/>
        <end position="30"/>
    </location>
</feature>
<evidence type="ECO:0000313" key="4">
    <source>
        <dbReference type="Proteomes" id="UP000504630"/>
    </source>
</evidence>
<keyword evidence="1" id="KW-0175">Coiled coil</keyword>
<feature type="compositionally biased region" description="Acidic residues" evidence="2">
    <location>
        <begin position="329"/>
        <end position="370"/>
    </location>
</feature>
<sequence length="388" mass="43256">MAKRKSKKPQEEDTSILLESPVSQSKGSKSSFNSSALLFVIIFTVGAAVMGWCCVQQQQNVDQLSETFTTMQKKITKLQQVMEMTYAQTDTGLDVKERIFALEEAQKQAQEKATSEKLKTPGHYSQLEALNDEMDTRLAVIKQVALSVTTLQAMFKNQSEAFEAVKESVVAGLSSSSALAENVAGLTNVVASAGSRVDKQVASVEALNAQLEGQASDLNEMKESMHLHNAAFRTNNQEMAALKELVEAKKAMRAQALEEMLSSVQIILDEQFVTSKTLRSGIMAQMQTFHNQLATAPSWPMKLDEEGLAAEEFISTTAQDATEVQEKLEDIEDKEQDAEDEAEEEEEQEEALEEEQEKEEQEEEQAEQQEEEQRAGFLHERPMLCRLQ</sequence>
<evidence type="ECO:0000313" key="5">
    <source>
        <dbReference type="RefSeq" id="XP_029286582.1"/>
    </source>
</evidence>
<keyword evidence="3" id="KW-0472">Membrane</keyword>
<feature type="transmembrane region" description="Helical" evidence="3">
    <location>
        <begin position="32"/>
        <end position="52"/>
    </location>
</feature>
<dbReference type="KEGG" id="cgob:115007758"/>
<dbReference type="AlphaFoldDB" id="A0A6J2PN60"/>
<dbReference type="InParanoid" id="A0A6J2PN60"/>